<comment type="caution">
    <text evidence="3">The sequence shown here is derived from an EMBL/GenBank/DDBJ whole genome shotgun (WGS) entry which is preliminary data.</text>
</comment>
<keyword evidence="1 2" id="KW-0732">Signal</keyword>
<dbReference type="PANTHER" id="PTHR30006">
    <property type="entry name" value="THIAMINE-BINDING PERIPLASMIC PROTEIN-RELATED"/>
    <property type="match status" value="1"/>
</dbReference>
<dbReference type="PANTHER" id="PTHR30006:SF2">
    <property type="entry name" value="ABC TRANSPORTER SUBSTRATE-BINDING PROTEIN"/>
    <property type="match status" value="1"/>
</dbReference>
<reference evidence="3 4" key="1">
    <citation type="journal article" date="2019" name="Int. J. Syst. Evol. Microbiol.">
        <title>The Global Catalogue of Microorganisms (GCM) 10K type strain sequencing project: providing services to taxonomists for standard genome sequencing and annotation.</title>
        <authorList>
            <consortium name="The Broad Institute Genomics Platform"/>
            <consortium name="The Broad Institute Genome Sequencing Center for Infectious Disease"/>
            <person name="Wu L."/>
            <person name="Ma J."/>
        </authorList>
    </citation>
    <scope>NUCLEOTIDE SEQUENCE [LARGE SCALE GENOMIC DNA]</scope>
    <source>
        <strain evidence="3 4">JCM 15478</strain>
    </source>
</reference>
<dbReference type="InterPro" id="IPR026045">
    <property type="entry name" value="Ferric-bd"/>
</dbReference>
<protein>
    <submittedName>
        <fullName evidence="3">Extracellular solute-binding protein</fullName>
    </submittedName>
</protein>
<gene>
    <name evidence="3" type="ORF">GCM10009801_72320</name>
</gene>
<evidence type="ECO:0000313" key="4">
    <source>
        <dbReference type="Proteomes" id="UP001500016"/>
    </source>
</evidence>
<dbReference type="Gene3D" id="3.40.190.10">
    <property type="entry name" value="Periplasmic binding protein-like II"/>
    <property type="match status" value="2"/>
</dbReference>
<evidence type="ECO:0000256" key="2">
    <source>
        <dbReference type="SAM" id="SignalP"/>
    </source>
</evidence>
<feature type="chain" id="PRO_5045350813" evidence="2">
    <location>
        <begin position="29"/>
        <end position="346"/>
    </location>
</feature>
<accession>A0ABN2WXI2</accession>
<dbReference type="PIRSF" id="PIRSF002825">
    <property type="entry name" value="CfbpA"/>
    <property type="match status" value="1"/>
</dbReference>
<dbReference type="Pfam" id="PF13343">
    <property type="entry name" value="SBP_bac_6"/>
    <property type="match status" value="1"/>
</dbReference>
<keyword evidence="4" id="KW-1185">Reference proteome</keyword>
<dbReference type="SUPFAM" id="SSF53850">
    <property type="entry name" value="Periplasmic binding protein-like II"/>
    <property type="match status" value="1"/>
</dbReference>
<evidence type="ECO:0000256" key="1">
    <source>
        <dbReference type="ARBA" id="ARBA00022729"/>
    </source>
</evidence>
<evidence type="ECO:0000313" key="3">
    <source>
        <dbReference type="EMBL" id="GAA2100092.1"/>
    </source>
</evidence>
<dbReference type="RefSeq" id="WP_344534383.1">
    <property type="nucleotide sequence ID" value="NZ_BAAAPE010000022.1"/>
</dbReference>
<sequence length="346" mass="38876">MRRRALASAAAAALLALPLSGCGLNAMSAPSESLTIYASRPDDIGGGVLKDFEKAHPEYAGKVRVLTIGAQEVLERIRAESRSPQADVWWGGTSQQFDQGVDAGLLARPPRDVVERVPAKYRGERDLWLGEMRMAQLFVYNDRMMRARDVPRDWDDLLEPAYRNKILIRDVAASGTMRSVWTAMIDREAKKKGGSVGAGYDWLKRLDANTKEYTASPTDLYLRLQREEAPLSVWNLQDILVQRAKGIAMKPRVPASGAPMLLDGVGKVKGGPNGKAADAFLRFLLRQDTQRRLAQETYQLPTVPLEKEPKWLASLHLKEMPVDWRRISRHETKWITHWSEHIKGRG</sequence>
<dbReference type="Proteomes" id="UP001500016">
    <property type="component" value="Unassembled WGS sequence"/>
</dbReference>
<dbReference type="EMBL" id="BAAAPE010000022">
    <property type="protein sequence ID" value="GAA2100092.1"/>
    <property type="molecule type" value="Genomic_DNA"/>
</dbReference>
<feature type="signal peptide" evidence="2">
    <location>
        <begin position="1"/>
        <end position="28"/>
    </location>
</feature>
<name>A0ABN2WXI2_9ACTN</name>
<proteinExistence type="predicted"/>
<organism evidence="3 4">
    <name type="scientific">Streptomyces albiaxialis</name>
    <dbReference type="NCBI Taxonomy" id="329523"/>
    <lineage>
        <taxon>Bacteria</taxon>
        <taxon>Bacillati</taxon>
        <taxon>Actinomycetota</taxon>
        <taxon>Actinomycetes</taxon>
        <taxon>Kitasatosporales</taxon>
        <taxon>Streptomycetaceae</taxon>
        <taxon>Streptomyces</taxon>
    </lineage>
</organism>